<organism evidence="1 2">
    <name type="scientific">Naganishia adeliensis</name>
    <dbReference type="NCBI Taxonomy" id="92952"/>
    <lineage>
        <taxon>Eukaryota</taxon>
        <taxon>Fungi</taxon>
        <taxon>Dikarya</taxon>
        <taxon>Basidiomycota</taxon>
        <taxon>Agaricomycotina</taxon>
        <taxon>Tremellomycetes</taxon>
        <taxon>Filobasidiales</taxon>
        <taxon>Filobasidiaceae</taxon>
        <taxon>Naganishia</taxon>
    </lineage>
</organism>
<gene>
    <name evidence="1" type="ORF">QFC20_004528</name>
</gene>
<keyword evidence="2" id="KW-1185">Reference proteome</keyword>
<accession>A0ACC2VYI6</accession>
<proteinExistence type="predicted"/>
<reference evidence="1" key="1">
    <citation type="submission" date="2023-04" db="EMBL/GenBank/DDBJ databases">
        <title>Draft Genome sequencing of Naganishia species isolated from polar environments using Oxford Nanopore Technology.</title>
        <authorList>
            <person name="Leo P."/>
            <person name="Venkateswaran K."/>
        </authorList>
    </citation>
    <scope>NUCLEOTIDE SEQUENCE</scope>
    <source>
        <strain evidence="1">MNA-CCFEE 5262</strain>
    </source>
</reference>
<name>A0ACC2VYI6_9TREE</name>
<comment type="caution">
    <text evidence="1">The sequence shown here is derived from an EMBL/GenBank/DDBJ whole genome shotgun (WGS) entry which is preliminary data.</text>
</comment>
<dbReference type="Proteomes" id="UP001230649">
    <property type="component" value="Unassembled WGS sequence"/>
</dbReference>
<sequence length="375" mass="38561">MSGITEGNSNLNISAPRAKIGVIFYSTYGHITQLAEKVAEGVRATGAEVVLYQIQETLSEEILGKMYAGSSLKPKYPIVKPNDLKELDGFIFGFPTRYGRAPAQVSAFFDATGGLWAAGALAGKFGGIFTSTAGQHGGQETTALTTLPFFVHHGVSFVPIGYVNQGLSKIDGVHGGAPWGAAIELDIAEYQGKSFAEHVSTFVRGKHARARDAAHPTAHVAAANTDHTDLAALNLGAPIGSTTTGPTSHVTDIKPVEQAKDVQEDGYKVEETPIGANSGVTGEAVSSTPSDVKETEVKPAVPVATPAASVATSAPVVAAAPTNGTTEKIVATEKPAQATQTAPAGAVSTGKNTTAPKKKKGGLFAACCGKGDHIE</sequence>
<dbReference type="EMBL" id="JASBWS010000053">
    <property type="protein sequence ID" value="KAJ9104392.1"/>
    <property type="molecule type" value="Genomic_DNA"/>
</dbReference>
<protein>
    <submittedName>
        <fullName evidence="1">Uncharacterized protein</fullName>
    </submittedName>
</protein>
<evidence type="ECO:0000313" key="1">
    <source>
        <dbReference type="EMBL" id="KAJ9104392.1"/>
    </source>
</evidence>
<evidence type="ECO:0000313" key="2">
    <source>
        <dbReference type="Proteomes" id="UP001230649"/>
    </source>
</evidence>